<dbReference type="InterPro" id="IPR050580">
    <property type="entry name" value="2H_phosphoesterase_YjcG-like"/>
</dbReference>
<dbReference type="Pfam" id="PF13563">
    <property type="entry name" value="2_5_RNA_ligase2"/>
    <property type="match status" value="1"/>
</dbReference>
<dbReference type="InterPro" id="IPR009097">
    <property type="entry name" value="Cyclic_Pdiesterase"/>
</dbReference>
<protein>
    <recommendedName>
        <fullName evidence="2">Putative phosphoesterase FHP05_10410</fullName>
        <ecNumber evidence="2">3.1.-.-</ecNumber>
    </recommendedName>
</protein>
<dbReference type="InterPro" id="IPR022932">
    <property type="entry name" value="YjcG"/>
</dbReference>
<evidence type="ECO:0000313" key="4">
    <source>
        <dbReference type="Proteomes" id="UP000321574"/>
    </source>
</evidence>
<evidence type="ECO:0000256" key="1">
    <source>
        <dbReference type="ARBA" id="ARBA00022801"/>
    </source>
</evidence>
<dbReference type="Gene3D" id="3.90.1140.10">
    <property type="entry name" value="Cyclic phosphodiesterase"/>
    <property type="match status" value="1"/>
</dbReference>
<dbReference type="PANTHER" id="PTHR40037">
    <property type="entry name" value="PHOSPHOESTERASE YJCG-RELATED"/>
    <property type="match status" value="1"/>
</dbReference>
<evidence type="ECO:0000256" key="2">
    <source>
        <dbReference type="HAMAP-Rule" id="MF_01444"/>
    </source>
</evidence>
<sequence length="172" mass="20299">MKYGIALFPNKEIQDEANSYRKRYDSHYSLIPPHITVKDPFRMTEKEMKDLIPEMKKLANNMKPFTISIHKVSSFQPLSNTIYLKVEPVEELMELHEKLHSGKFPTLQGNPFIPHITIGQNLKDDEFSDVYSSCRMKSFKLEDRIDRFQLLYQLENGSWTVYETFVFGEEKL</sequence>
<keyword evidence="4" id="KW-1185">Reference proteome</keyword>
<comment type="similarity">
    <text evidence="2">Belongs to the 2H phosphoesterase superfamily. YjcG family.</text>
</comment>
<feature type="active site" description="Proton acceptor" evidence="2">
    <location>
        <position position="115"/>
    </location>
</feature>
<feature type="short sequence motif" description="HXTX 2" evidence="2">
    <location>
        <begin position="115"/>
        <end position="118"/>
    </location>
</feature>
<reference evidence="3 4" key="1">
    <citation type="submission" date="2019-06" db="EMBL/GenBank/DDBJ databases">
        <title>Cerasibacillus sp. nov., isolated from maize field.</title>
        <authorList>
            <person name="Lin S.-Y."/>
            <person name="Tsai C.-F."/>
            <person name="Young C.-C."/>
        </authorList>
    </citation>
    <scope>NUCLEOTIDE SEQUENCE [LARGE SCALE GENOMIC DNA]</scope>
    <source>
        <strain evidence="3 4">CC-CFT480</strain>
    </source>
</reference>
<dbReference type="RefSeq" id="WP_147667993.1">
    <property type="nucleotide sequence ID" value="NZ_VDUW01000006.1"/>
</dbReference>
<dbReference type="OrthoDB" id="1524661at2"/>
<organism evidence="3 4">
    <name type="scientific">Cerasibacillus terrae</name>
    <dbReference type="NCBI Taxonomy" id="2498845"/>
    <lineage>
        <taxon>Bacteria</taxon>
        <taxon>Bacillati</taxon>
        <taxon>Bacillota</taxon>
        <taxon>Bacilli</taxon>
        <taxon>Bacillales</taxon>
        <taxon>Bacillaceae</taxon>
        <taxon>Cerasibacillus</taxon>
    </lineage>
</organism>
<dbReference type="NCBIfam" id="NF010223">
    <property type="entry name" value="PRK13679.1"/>
    <property type="match status" value="1"/>
</dbReference>
<dbReference type="AlphaFoldDB" id="A0A5C8NSU9"/>
<dbReference type="Proteomes" id="UP000321574">
    <property type="component" value="Unassembled WGS sequence"/>
</dbReference>
<dbReference type="GO" id="GO:0016788">
    <property type="term" value="F:hydrolase activity, acting on ester bonds"/>
    <property type="evidence" value="ECO:0007669"/>
    <property type="project" value="UniProtKB-UniRule"/>
</dbReference>
<dbReference type="SUPFAM" id="SSF55144">
    <property type="entry name" value="LigT-like"/>
    <property type="match status" value="1"/>
</dbReference>
<feature type="active site" description="Proton donor" evidence="2">
    <location>
        <position position="34"/>
    </location>
</feature>
<proteinExistence type="inferred from homology"/>
<dbReference type="EMBL" id="VDUW01000006">
    <property type="protein sequence ID" value="TXL64090.1"/>
    <property type="molecule type" value="Genomic_DNA"/>
</dbReference>
<feature type="short sequence motif" description="HXTX 1" evidence="2">
    <location>
        <begin position="34"/>
        <end position="37"/>
    </location>
</feature>
<gene>
    <name evidence="3" type="ORF">FHP05_10410</name>
</gene>
<evidence type="ECO:0000313" key="3">
    <source>
        <dbReference type="EMBL" id="TXL64090.1"/>
    </source>
</evidence>
<name>A0A5C8NSU9_9BACI</name>
<dbReference type="HAMAP" id="MF_01444">
    <property type="entry name" value="2H_phosphoesterase_YjcG"/>
    <property type="match status" value="1"/>
</dbReference>
<comment type="caution">
    <text evidence="3">The sequence shown here is derived from an EMBL/GenBank/DDBJ whole genome shotgun (WGS) entry which is preliminary data.</text>
</comment>
<keyword evidence="1 2" id="KW-0378">Hydrolase</keyword>
<accession>A0A5C8NSU9</accession>
<dbReference type="EC" id="3.1.-.-" evidence="2"/>
<dbReference type="PANTHER" id="PTHR40037:SF1">
    <property type="entry name" value="PHOSPHOESTERASE SAOUHSC_00951-RELATED"/>
    <property type="match status" value="1"/>
</dbReference>